<comment type="caution">
    <text evidence="1">The sequence shown here is derived from an EMBL/GenBank/DDBJ whole genome shotgun (WGS) entry which is preliminary data.</text>
</comment>
<accession>A0A923PJL0</accession>
<evidence type="ECO:0000313" key="2">
    <source>
        <dbReference type="Proteomes" id="UP000650081"/>
    </source>
</evidence>
<protein>
    <submittedName>
        <fullName evidence="1">Uncharacterized protein</fullName>
    </submittedName>
</protein>
<evidence type="ECO:0000313" key="1">
    <source>
        <dbReference type="EMBL" id="MBC6993755.1"/>
    </source>
</evidence>
<dbReference type="Proteomes" id="UP000650081">
    <property type="component" value="Unassembled WGS sequence"/>
</dbReference>
<organism evidence="1 2">
    <name type="scientific">Neolewinella lacunae</name>
    <dbReference type="NCBI Taxonomy" id="1517758"/>
    <lineage>
        <taxon>Bacteria</taxon>
        <taxon>Pseudomonadati</taxon>
        <taxon>Bacteroidota</taxon>
        <taxon>Saprospiria</taxon>
        <taxon>Saprospirales</taxon>
        <taxon>Lewinellaceae</taxon>
        <taxon>Neolewinella</taxon>
    </lineage>
</organism>
<dbReference type="RefSeq" id="WP_187465854.1">
    <property type="nucleotide sequence ID" value="NZ_JACSIT010000076.1"/>
</dbReference>
<reference evidence="1" key="1">
    <citation type="submission" date="2020-08" db="EMBL/GenBank/DDBJ databases">
        <title>Lewinella bacteria from marine environments.</title>
        <authorList>
            <person name="Zhong Y."/>
        </authorList>
    </citation>
    <scope>NUCLEOTIDE SEQUENCE</scope>
    <source>
        <strain evidence="1">KCTC 42187</strain>
    </source>
</reference>
<dbReference type="EMBL" id="JACSIT010000076">
    <property type="protein sequence ID" value="MBC6993755.1"/>
    <property type="molecule type" value="Genomic_DNA"/>
</dbReference>
<proteinExistence type="predicted"/>
<gene>
    <name evidence="1" type="ORF">H9S92_06260</name>
</gene>
<sequence>MIYLQELANMLGDGFLPVGEGKRDQRVKRLFLYLKEAPAPTDEQAATTLGLPAGSSAYRKVKHHLKLALINGILAIDITDKSPPENRFSANDKLWNYVQGTQCSSSAARAVFLEAMREQGIENARTFDLQEPLLIGALAVAKNPPATSSRKNDYLALLDMARVELAYDYKLQVSFKHSQHLTFMNVMRESNEAKTIYLSEALKEIDAIVAVDRNRVRLTRATLGLKLSVTRGEYEEGIAISKAAIASFNQDNPIHAKSINIFKNNLVRLYLNAALHEEGLDFALETLSQMDHRDPFDYYSTKELLIVMAMRGGQYQLAYGHFLDVLQNKLGTGLASNYQETQAILEAYLYLLTRIGLVTTQAGETSLNPLRIGKFLNETETSQQEKGLRNIHVIIIKVMEHILFKRDKEFDQADAIRKYIHRHLGEPQHLRAKSFLLALIQFPENGYHKPLVMQSAEKYLQRLRDNPMGKHFEHPYTEIVGYEALWSFLMKK</sequence>
<name>A0A923PJL0_9BACT</name>
<dbReference type="AlphaFoldDB" id="A0A923PJL0"/>
<keyword evidence="2" id="KW-1185">Reference proteome</keyword>